<dbReference type="Proteomes" id="UP000654370">
    <property type="component" value="Unassembled WGS sequence"/>
</dbReference>
<organism evidence="2 3">
    <name type="scientific">Mortierella isabellina</name>
    <name type="common">Filamentous fungus</name>
    <name type="synonym">Umbelopsis isabellina</name>
    <dbReference type="NCBI Taxonomy" id="91625"/>
    <lineage>
        <taxon>Eukaryota</taxon>
        <taxon>Fungi</taxon>
        <taxon>Fungi incertae sedis</taxon>
        <taxon>Mucoromycota</taxon>
        <taxon>Mucoromycotina</taxon>
        <taxon>Umbelopsidomycetes</taxon>
        <taxon>Umbelopsidales</taxon>
        <taxon>Umbelopsidaceae</taxon>
        <taxon>Umbelopsis</taxon>
    </lineage>
</organism>
<sequence>MRKARSPTTILDLCASAACIEGLSDQEADKISYWADWAELNAVAPPQPPRPPPNFNYQYPTNNTDTDSSSDRKAKL</sequence>
<dbReference type="OrthoDB" id="2448155at2759"/>
<evidence type="ECO:0000313" key="3">
    <source>
        <dbReference type="Proteomes" id="UP000654370"/>
    </source>
</evidence>
<feature type="compositionally biased region" description="Pro residues" evidence="1">
    <location>
        <begin position="45"/>
        <end position="54"/>
    </location>
</feature>
<dbReference type="EMBL" id="JAEPQZ010000012">
    <property type="protein sequence ID" value="KAG2174930.1"/>
    <property type="molecule type" value="Genomic_DNA"/>
</dbReference>
<dbReference type="AlphaFoldDB" id="A0A8H7PJK5"/>
<evidence type="ECO:0000313" key="2">
    <source>
        <dbReference type="EMBL" id="KAG2174930.1"/>
    </source>
</evidence>
<protein>
    <submittedName>
        <fullName evidence="2">Uncharacterized protein</fullName>
    </submittedName>
</protein>
<comment type="caution">
    <text evidence="2">The sequence shown here is derived from an EMBL/GenBank/DDBJ whole genome shotgun (WGS) entry which is preliminary data.</text>
</comment>
<evidence type="ECO:0000256" key="1">
    <source>
        <dbReference type="SAM" id="MobiDB-lite"/>
    </source>
</evidence>
<reference evidence="2" key="1">
    <citation type="submission" date="2020-12" db="EMBL/GenBank/DDBJ databases">
        <title>Metabolic potential, ecology and presence of endohyphal bacteria is reflected in genomic diversity of Mucoromycotina.</title>
        <authorList>
            <person name="Muszewska A."/>
            <person name="Okrasinska A."/>
            <person name="Steczkiewicz K."/>
            <person name="Drgas O."/>
            <person name="Orlowska M."/>
            <person name="Perlinska-Lenart U."/>
            <person name="Aleksandrzak-Piekarczyk T."/>
            <person name="Szatraj K."/>
            <person name="Zielenkiewicz U."/>
            <person name="Pilsyk S."/>
            <person name="Malc E."/>
            <person name="Mieczkowski P."/>
            <person name="Kruszewska J.S."/>
            <person name="Biernat P."/>
            <person name="Pawlowska J."/>
        </authorList>
    </citation>
    <scope>NUCLEOTIDE SEQUENCE</scope>
    <source>
        <strain evidence="2">WA0000067209</strain>
    </source>
</reference>
<name>A0A8H7PJK5_MORIS</name>
<accession>A0A8H7PJK5</accession>
<gene>
    <name evidence="2" type="ORF">INT43_005992</name>
</gene>
<keyword evidence="3" id="KW-1185">Reference proteome</keyword>
<feature type="region of interest" description="Disordered" evidence="1">
    <location>
        <begin position="42"/>
        <end position="76"/>
    </location>
</feature>
<proteinExistence type="predicted"/>